<feature type="domain" description="ABC transmembrane type-1" evidence="8">
    <location>
        <begin position="75"/>
        <end position="264"/>
    </location>
</feature>
<dbReference type="PATRIC" id="fig|1178515.4.peg.1395"/>
<dbReference type="KEGG" id="pswu:SY83_07005"/>
<dbReference type="STRING" id="1178515.SY83_07005"/>
<feature type="transmembrane region" description="Helical" evidence="7">
    <location>
        <begin position="74"/>
        <end position="98"/>
    </location>
</feature>
<evidence type="ECO:0000256" key="5">
    <source>
        <dbReference type="ARBA" id="ARBA00022989"/>
    </source>
</evidence>
<comment type="similarity">
    <text evidence="7">Belongs to the binding-protein-dependent transport system permease family.</text>
</comment>
<accession>A0A172TGI2</accession>
<keyword evidence="6 7" id="KW-0472">Membrane</keyword>
<organism evidence="9 10">
    <name type="scientific">Paenibacillus swuensis</name>
    <dbReference type="NCBI Taxonomy" id="1178515"/>
    <lineage>
        <taxon>Bacteria</taxon>
        <taxon>Bacillati</taxon>
        <taxon>Bacillota</taxon>
        <taxon>Bacilli</taxon>
        <taxon>Bacillales</taxon>
        <taxon>Paenibacillaceae</taxon>
        <taxon>Paenibacillus</taxon>
    </lineage>
</organism>
<dbReference type="InterPro" id="IPR000515">
    <property type="entry name" value="MetI-like"/>
</dbReference>
<keyword evidence="3" id="KW-1003">Cell membrane</keyword>
<evidence type="ECO:0000256" key="3">
    <source>
        <dbReference type="ARBA" id="ARBA00022475"/>
    </source>
</evidence>
<dbReference type="InterPro" id="IPR035906">
    <property type="entry name" value="MetI-like_sf"/>
</dbReference>
<dbReference type="PROSITE" id="PS50928">
    <property type="entry name" value="ABC_TM1"/>
    <property type="match status" value="1"/>
</dbReference>
<dbReference type="GO" id="GO:0055085">
    <property type="term" value="P:transmembrane transport"/>
    <property type="evidence" value="ECO:0007669"/>
    <property type="project" value="InterPro"/>
</dbReference>
<proteinExistence type="inferred from homology"/>
<comment type="subcellular location">
    <subcellularLocation>
        <location evidence="1 7">Cell membrane</location>
        <topology evidence="1 7">Multi-pass membrane protein</topology>
    </subcellularLocation>
</comment>
<evidence type="ECO:0000313" key="9">
    <source>
        <dbReference type="EMBL" id="ANE46072.1"/>
    </source>
</evidence>
<keyword evidence="2 7" id="KW-0813">Transport</keyword>
<evidence type="ECO:0000259" key="8">
    <source>
        <dbReference type="PROSITE" id="PS50928"/>
    </source>
</evidence>
<dbReference type="RefSeq" id="WP_068605467.1">
    <property type="nucleotide sequence ID" value="NZ_CP011388.1"/>
</dbReference>
<dbReference type="OrthoDB" id="9810086at2"/>
<gene>
    <name evidence="9" type="ORF">SY83_07005</name>
</gene>
<dbReference type="EMBL" id="CP011388">
    <property type="protein sequence ID" value="ANE46072.1"/>
    <property type="molecule type" value="Genomic_DNA"/>
</dbReference>
<dbReference type="GO" id="GO:0005886">
    <property type="term" value="C:plasma membrane"/>
    <property type="evidence" value="ECO:0007669"/>
    <property type="project" value="UniProtKB-SubCell"/>
</dbReference>
<feature type="transmembrane region" description="Helical" evidence="7">
    <location>
        <begin position="257"/>
        <end position="277"/>
    </location>
</feature>
<evidence type="ECO:0000256" key="6">
    <source>
        <dbReference type="ARBA" id="ARBA00023136"/>
    </source>
</evidence>
<keyword evidence="10" id="KW-1185">Reference proteome</keyword>
<evidence type="ECO:0000313" key="10">
    <source>
        <dbReference type="Proteomes" id="UP000076927"/>
    </source>
</evidence>
<evidence type="ECO:0000256" key="1">
    <source>
        <dbReference type="ARBA" id="ARBA00004651"/>
    </source>
</evidence>
<evidence type="ECO:0000256" key="4">
    <source>
        <dbReference type="ARBA" id="ARBA00022692"/>
    </source>
</evidence>
<dbReference type="Gene3D" id="1.10.3720.10">
    <property type="entry name" value="MetI-like"/>
    <property type="match status" value="1"/>
</dbReference>
<dbReference type="Pfam" id="PF00528">
    <property type="entry name" value="BPD_transp_1"/>
    <property type="match status" value="1"/>
</dbReference>
<reference evidence="9 10" key="1">
    <citation type="submission" date="2015-01" db="EMBL/GenBank/DDBJ databases">
        <title>Paenibacillus swuensis/DY6/whole genome sequencing.</title>
        <authorList>
            <person name="Kim M.K."/>
            <person name="Srinivasan S."/>
            <person name="Lee J.-J."/>
        </authorList>
    </citation>
    <scope>NUCLEOTIDE SEQUENCE [LARGE SCALE GENOMIC DNA]</scope>
    <source>
        <strain evidence="9 10">DY6</strain>
    </source>
</reference>
<evidence type="ECO:0000256" key="7">
    <source>
        <dbReference type="RuleBase" id="RU363032"/>
    </source>
</evidence>
<dbReference type="Proteomes" id="UP000076927">
    <property type="component" value="Chromosome"/>
</dbReference>
<evidence type="ECO:0000256" key="2">
    <source>
        <dbReference type="ARBA" id="ARBA00022448"/>
    </source>
</evidence>
<feature type="transmembrane region" description="Helical" evidence="7">
    <location>
        <begin position="12"/>
        <end position="35"/>
    </location>
</feature>
<name>A0A172TGI2_9BACL</name>
<protein>
    <submittedName>
        <fullName evidence="9">ABC transporter permease</fullName>
    </submittedName>
</protein>
<feature type="transmembrane region" description="Helical" evidence="7">
    <location>
        <begin position="110"/>
        <end position="129"/>
    </location>
</feature>
<keyword evidence="4 7" id="KW-0812">Transmembrane</keyword>
<feature type="transmembrane region" description="Helical" evidence="7">
    <location>
        <begin position="141"/>
        <end position="162"/>
    </location>
</feature>
<keyword evidence="5 7" id="KW-1133">Transmembrane helix</keyword>
<feature type="transmembrane region" description="Helical" evidence="7">
    <location>
        <begin position="183"/>
        <end position="206"/>
    </location>
</feature>
<dbReference type="SUPFAM" id="SSF161098">
    <property type="entry name" value="MetI-like"/>
    <property type="match status" value="1"/>
</dbReference>
<dbReference type="PANTHER" id="PTHR43744:SF9">
    <property type="entry name" value="POLYGALACTURONAN_RHAMNOGALACTURONAN TRANSPORT SYSTEM PERMEASE PROTEIN YTCP"/>
    <property type="match status" value="1"/>
</dbReference>
<dbReference type="CDD" id="cd06261">
    <property type="entry name" value="TM_PBP2"/>
    <property type="match status" value="1"/>
</dbReference>
<dbReference type="PANTHER" id="PTHR43744">
    <property type="entry name" value="ABC TRANSPORTER PERMEASE PROTEIN MG189-RELATED-RELATED"/>
    <property type="match status" value="1"/>
</dbReference>
<sequence>MQIKQSAGERLFDGFNIILLSLLSIIALIPILHVIAGSLSSPSAIIHNEVFLWPVEPTLQHFKLVANTDAFWSAAWMTIQVVVIGTLINMVLTVFASYPLSKMHLRGRKVLMMFVIFTMIFQAPMIPVYMVVKELHMLNTIWALVIPGAISAFNMILCITFFRSLPEELFEAAKVDGMSDYRIVWQIAVPLSKPILFTLLLFYAVGHWNSYFTPLLYITDRGMQTLQMYLYFLMQGSMSDIAAGASAESSLSMVPKALEMATIVLATAPIVVLYPFFQKHFVKGATLGSVKE</sequence>
<dbReference type="AlphaFoldDB" id="A0A172TGI2"/>